<evidence type="ECO:0000313" key="2">
    <source>
        <dbReference type="Proteomes" id="UP001054945"/>
    </source>
</evidence>
<evidence type="ECO:0000313" key="1">
    <source>
        <dbReference type="EMBL" id="GIY88705.1"/>
    </source>
</evidence>
<dbReference type="AlphaFoldDB" id="A0AAV4X0N8"/>
<dbReference type="Proteomes" id="UP001054945">
    <property type="component" value="Unassembled WGS sequence"/>
</dbReference>
<keyword evidence="2" id="KW-1185">Reference proteome</keyword>
<protein>
    <submittedName>
        <fullName evidence="1">Uncharacterized protein</fullName>
    </submittedName>
</protein>
<gene>
    <name evidence="1" type="ORF">CEXT_279551</name>
</gene>
<organism evidence="1 2">
    <name type="scientific">Caerostris extrusa</name>
    <name type="common">Bark spider</name>
    <name type="synonym">Caerostris bankana</name>
    <dbReference type="NCBI Taxonomy" id="172846"/>
    <lineage>
        <taxon>Eukaryota</taxon>
        <taxon>Metazoa</taxon>
        <taxon>Ecdysozoa</taxon>
        <taxon>Arthropoda</taxon>
        <taxon>Chelicerata</taxon>
        <taxon>Arachnida</taxon>
        <taxon>Araneae</taxon>
        <taxon>Araneomorphae</taxon>
        <taxon>Entelegynae</taxon>
        <taxon>Araneoidea</taxon>
        <taxon>Araneidae</taxon>
        <taxon>Caerostris</taxon>
    </lineage>
</organism>
<reference evidence="1 2" key="1">
    <citation type="submission" date="2021-06" db="EMBL/GenBank/DDBJ databases">
        <title>Caerostris extrusa draft genome.</title>
        <authorList>
            <person name="Kono N."/>
            <person name="Arakawa K."/>
        </authorList>
    </citation>
    <scope>NUCLEOTIDE SEQUENCE [LARGE SCALE GENOMIC DNA]</scope>
</reference>
<dbReference type="EMBL" id="BPLR01017096">
    <property type="protein sequence ID" value="GIY88705.1"/>
    <property type="molecule type" value="Genomic_DNA"/>
</dbReference>
<comment type="caution">
    <text evidence="1">The sequence shown here is derived from an EMBL/GenBank/DDBJ whole genome shotgun (WGS) entry which is preliminary data.</text>
</comment>
<name>A0AAV4X0N8_CAEEX</name>
<proteinExistence type="predicted"/>
<sequence length="133" mass="15015">MHYHAICFCPKTTGKPISLAELAGTSHFWKANRNTSIMKSSSPHFEREGDTGSCPRSRGRHKVPFLFQLKNNTTQESSIVWSAFLSFISFCFRGSEGREAAAQSGLGYRFFFLFALEEWRAIQSGDRPIPSET</sequence>
<accession>A0AAV4X0N8</accession>